<keyword evidence="2" id="KW-1185">Reference proteome</keyword>
<gene>
    <name evidence="3" type="ORF">K489DRAFT_409545</name>
</gene>
<evidence type="ECO:0000256" key="1">
    <source>
        <dbReference type="SAM" id="MobiDB-lite"/>
    </source>
</evidence>
<dbReference type="RefSeq" id="XP_033460773.1">
    <property type="nucleotide sequence ID" value="XM_033607595.1"/>
</dbReference>
<dbReference type="Proteomes" id="UP000504637">
    <property type="component" value="Unplaced"/>
</dbReference>
<protein>
    <submittedName>
        <fullName evidence="3">Uncharacterized protein</fullName>
    </submittedName>
</protein>
<reference evidence="3" key="1">
    <citation type="submission" date="2020-01" db="EMBL/GenBank/DDBJ databases">
        <authorList>
            <consortium name="DOE Joint Genome Institute"/>
            <person name="Haridas S."/>
            <person name="Albert R."/>
            <person name="Binder M."/>
            <person name="Bloem J."/>
            <person name="Labutti K."/>
            <person name="Salamov A."/>
            <person name="Andreopoulos B."/>
            <person name="Baker S.E."/>
            <person name="Barry K."/>
            <person name="Bills G."/>
            <person name="Bluhm B.H."/>
            <person name="Cannon C."/>
            <person name="Castanera R."/>
            <person name="Culley D.E."/>
            <person name="Daum C."/>
            <person name="Ezra D."/>
            <person name="Gonzalez J.B."/>
            <person name="Henrissat B."/>
            <person name="Kuo A."/>
            <person name="Liang C."/>
            <person name="Lipzen A."/>
            <person name="Lutzoni F."/>
            <person name="Magnuson J."/>
            <person name="Mondo S."/>
            <person name="Nolan M."/>
            <person name="Ohm R."/>
            <person name="Pangilinan J."/>
            <person name="Park H.-J."/>
            <person name="Ramirez L."/>
            <person name="Alfaro M."/>
            <person name="Sun H."/>
            <person name="Tritt A."/>
            <person name="Yoshinaga Y."/>
            <person name="Zwiers L.-H."/>
            <person name="Turgeon B.G."/>
            <person name="Goodwin S.B."/>
            <person name="Spatafora J.W."/>
            <person name="Crous P.W."/>
            <person name="Grigoriev I.V."/>
        </authorList>
    </citation>
    <scope>NUCLEOTIDE SEQUENCE</scope>
    <source>
        <strain evidence="3">CBS 342.82</strain>
    </source>
</reference>
<evidence type="ECO:0000313" key="2">
    <source>
        <dbReference type="Proteomes" id="UP000504637"/>
    </source>
</evidence>
<dbReference type="AlphaFoldDB" id="A0A6J3MA95"/>
<organism evidence="3">
    <name type="scientific">Dissoconium aciculare CBS 342.82</name>
    <dbReference type="NCBI Taxonomy" id="1314786"/>
    <lineage>
        <taxon>Eukaryota</taxon>
        <taxon>Fungi</taxon>
        <taxon>Dikarya</taxon>
        <taxon>Ascomycota</taxon>
        <taxon>Pezizomycotina</taxon>
        <taxon>Dothideomycetes</taxon>
        <taxon>Dothideomycetidae</taxon>
        <taxon>Mycosphaerellales</taxon>
        <taxon>Dissoconiaceae</taxon>
        <taxon>Dissoconium</taxon>
    </lineage>
</organism>
<feature type="region of interest" description="Disordered" evidence="1">
    <location>
        <begin position="416"/>
        <end position="605"/>
    </location>
</feature>
<sequence length="605" mass="70290">MPHVNKFLAYCERELLEYLQDRHETDGNFDLSDIEGYRQLSQPQKDEVAIKFQGVKTLDDTVSSEELYSRLRRLAKNQEFNQAVDPEFTFPRRPIYSGDSTPLDQSDHDPAEAENSYIALGSQRIRENEKACFEELIELELPPVTSFEAIGNLGFRCVSPYDAELPWHESGENLNGFEHLTVFKRQLESWWRFRKSQWHYRNISDEPGIVAFIESQRRVDTLSKGNIDPKGCGYERNLRKSWIAMDGFPRIADDNDFTKRKYFAKDDVSRHEFQHGMDLKEDPRQQTAWDNWLEYLSYEMRCESDMNQNHHDLHVSIRQDIIALSEASIDIMRMSEGCHLDSLHAIMTTAQRLSESLFHFQQQHAEMHELALRVEWIVQEARRMDAELTAEANEGLCSESSSCSNEFEGFRHQAATPSFEIREDTPSPTEPSAGRDRKRSSDSKECVESRGHTRPRLYDSTEHSHLLNTQCTENENESRKRKRTHDDDELVESQARSAPWRRKQTGDAHPQRNVLTEQRDEACKRKRTDESDDDERLGADAVSKLREQVKVVPPPRRSARIAEQKRYHDENSDSGSTAPLRRRTRTAKPLQALTSADLEARQRGE</sequence>
<dbReference type="OrthoDB" id="5419928at2759"/>
<proteinExistence type="predicted"/>
<reference evidence="3" key="3">
    <citation type="submission" date="2025-08" db="UniProtKB">
        <authorList>
            <consortium name="RefSeq"/>
        </authorList>
    </citation>
    <scope>IDENTIFICATION</scope>
    <source>
        <strain evidence="3">CBS 342.82</strain>
    </source>
</reference>
<dbReference type="GeneID" id="54365394"/>
<evidence type="ECO:0000313" key="3">
    <source>
        <dbReference type="RefSeq" id="XP_033460773.1"/>
    </source>
</evidence>
<name>A0A6J3MA95_9PEZI</name>
<feature type="compositionally biased region" description="Basic and acidic residues" evidence="1">
    <location>
        <begin position="433"/>
        <end position="465"/>
    </location>
</feature>
<accession>A0A6J3MA95</accession>
<reference evidence="3" key="2">
    <citation type="submission" date="2020-04" db="EMBL/GenBank/DDBJ databases">
        <authorList>
            <consortium name="NCBI Genome Project"/>
        </authorList>
    </citation>
    <scope>NUCLEOTIDE SEQUENCE</scope>
    <source>
        <strain evidence="3">CBS 342.82</strain>
    </source>
</reference>
<feature type="compositionally biased region" description="Basic and acidic residues" evidence="1">
    <location>
        <begin position="517"/>
        <end position="529"/>
    </location>
</feature>
<feature type="compositionally biased region" description="Basic and acidic residues" evidence="1">
    <location>
        <begin position="560"/>
        <end position="571"/>
    </location>
</feature>